<dbReference type="AlphaFoldDB" id="A0A699YGU2"/>
<dbReference type="InterPro" id="IPR023631">
    <property type="entry name" value="Amidase_dom"/>
</dbReference>
<name>A0A699YGU2_HAELA</name>
<dbReference type="SUPFAM" id="SSF75304">
    <property type="entry name" value="Amidase signature (AS) enzymes"/>
    <property type="match status" value="1"/>
</dbReference>
<evidence type="ECO:0000313" key="3">
    <source>
        <dbReference type="Proteomes" id="UP000485058"/>
    </source>
</evidence>
<proteinExistence type="predicted"/>
<evidence type="ECO:0000259" key="1">
    <source>
        <dbReference type="Pfam" id="PF01425"/>
    </source>
</evidence>
<dbReference type="EMBL" id="BLLF01000174">
    <property type="protein sequence ID" value="GFH08641.1"/>
    <property type="molecule type" value="Genomic_DNA"/>
</dbReference>
<evidence type="ECO:0000313" key="2">
    <source>
        <dbReference type="EMBL" id="GFH08641.1"/>
    </source>
</evidence>
<organism evidence="2 3">
    <name type="scientific">Haematococcus lacustris</name>
    <name type="common">Green alga</name>
    <name type="synonym">Haematococcus pluvialis</name>
    <dbReference type="NCBI Taxonomy" id="44745"/>
    <lineage>
        <taxon>Eukaryota</taxon>
        <taxon>Viridiplantae</taxon>
        <taxon>Chlorophyta</taxon>
        <taxon>core chlorophytes</taxon>
        <taxon>Chlorophyceae</taxon>
        <taxon>CS clade</taxon>
        <taxon>Chlamydomonadales</taxon>
        <taxon>Haematococcaceae</taxon>
        <taxon>Haematococcus</taxon>
    </lineage>
</organism>
<dbReference type="Pfam" id="PF01425">
    <property type="entry name" value="Amidase"/>
    <property type="match status" value="1"/>
</dbReference>
<gene>
    <name evidence="2" type="ORF">HaLaN_03630</name>
</gene>
<reference evidence="2 3" key="1">
    <citation type="submission" date="2020-02" db="EMBL/GenBank/DDBJ databases">
        <title>Draft genome sequence of Haematococcus lacustris strain NIES-144.</title>
        <authorList>
            <person name="Morimoto D."/>
            <person name="Nakagawa S."/>
            <person name="Yoshida T."/>
            <person name="Sawayama S."/>
        </authorList>
    </citation>
    <scope>NUCLEOTIDE SEQUENCE [LARGE SCALE GENOMIC DNA]</scope>
    <source>
        <strain evidence="2 3">NIES-144</strain>
    </source>
</reference>
<keyword evidence="3" id="KW-1185">Reference proteome</keyword>
<comment type="caution">
    <text evidence="2">The sequence shown here is derived from an EMBL/GenBank/DDBJ whole genome shotgun (WGS) entry which is preliminary data.</text>
</comment>
<feature type="domain" description="Amidase" evidence="1">
    <location>
        <begin position="41"/>
        <end position="156"/>
    </location>
</feature>
<dbReference type="Proteomes" id="UP000485058">
    <property type="component" value="Unassembled WGS sequence"/>
</dbReference>
<sequence length="177" mass="18865">MTFPGGSGAALQVLRADRFVSLGQELLRECGPDALAAVKPEVAGEISRGNSQSVQALREAQAGHQQYVARVLAFMAEYQLLVLPTVLAPPFPAGKRWLTEHLGVSFAEYTDWLVLTFALSLAPLPVLSLPCGVMPGSNLPIGMQLVGPPGSDAQLLTVAAAYERAHPWVNRVPRDPA</sequence>
<dbReference type="Gene3D" id="3.90.1300.10">
    <property type="entry name" value="Amidase signature (AS) domain"/>
    <property type="match status" value="1"/>
</dbReference>
<protein>
    <submittedName>
        <fullName evidence="2">Amidase domain-containing protein</fullName>
    </submittedName>
</protein>
<dbReference type="InterPro" id="IPR036928">
    <property type="entry name" value="AS_sf"/>
</dbReference>
<accession>A0A699YGU2</accession>